<dbReference type="KEGG" id="sawl:NGM29_11040"/>
<dbReference type="SUPFAM" id="SSF47384">
    <property type="entry name" value="Homodimeric domain of signal transducing histidine kinase"/>
    <property type="match status" value="1"/>
</dbReference>
<dbReference type="GeneID" id="73290588"/>
<dbReference type="Pfam" id="PF02518">
    <property type="entry name" value="HATPase_c"/>
    <property type="match status" value="1"/>
</dbReference>
<gene>
    <name evidence="8" type="ORF">NGM29_11040</name>
</gene>
<dbReference type="AlphaFoldDB" id="A0A9E7N8Q7"/>
<accession>A0A9E7N8Q7</accession>
<keyword evidence="6" id="KW-0812">Transmembrane</keyword>
<evidence type="ECO:0000256" key="1">
    <source>
        <dbReference type="ARBA" id="ARBA00000085"/>
    </source>
</evidence>
<dbReference type="RefSeq" id="WP_254156202.1">
    <property type="nucleotide sequence ID" value="NZ_CP100355.1"/>
</dbReference>
<dbReference type="InterPro" id="IPR003661">
    <property type="entry name" value="HisK_dim/P_dom"/>
</dbReference>
<evidence type="ECO:0000256" key="3">
    <source>
        <dbReference type="ARBA" id="ARBA00022679"/>
    </source>
</evidence>
<dbReference type="CDD" id="cd00075">
    <property type="entry name" value="HATPase"/>
    <property type="match status" value="1"/>
</dbReference>
<dbReference type="Pfam" id="PF16926">
    <property type="entry name" value="HisKA_4TM"/>
    <property type="match status" value="1"/>
</dbReference>
<evidence type="ECO:0000313" key="9">
    <source>
        <dbReference type="Proteomes" id="UP001056855"/>
    </source>
</evidence>
<dbReference type="Gene3D" id="1.10.287.130">
    <property type="match status" value="1"/>
</dbReference>
<protein>
    <recommendedName>
        <fullName evidence="2">histidine kinase</fullName>
        <ecNumber evidence="2">2.7.13.3</ecNumber>
    </recommendedName>
</protein>
<organism evidence="8 9">
    <name type="scientific">Natronosalvus rutilus</name>
    <dbReference type="NCBI Taxonomy" id="2953753"/>
    <lineage>
        <taxon>Archaea</taxon>
        <taxon>Methanobacteriati</taxon>
        <taxon>Methanobacteriota</taxon>
        <taxon>Stenosarchaea group</taxon>
        <taxon>Halobacteria</taxon>
        <taxon>Halobacteriales</taxon>
        <taxon>Natrialbaceae</taxon>
        <taxon>Natronosalvus</taxon>
    </lineage>
</organism>
<dbReference type="Pfam" id="PF00512">
    <property type="entry name" value="HisKA"/>
    <property type="match status" value="1"/>
</dbReference>
<dbReference type="GO" id="GO:0000155">
    <property type="term" value="F:phosphorelay sensor kinase activity"/>
    <property type="evidence" value="ECO:0007669"/>
    <property type="project" value="InterPro"/>
</dbReference>
<dbReference type="InterPro" id="IPR031623">
    <property type="entry name" value="HisKA_4TM"/>
</dbReference>
<proteinExistence type="predicted"/>
<keyword evidence="6" id="KW-0472">Membrane</keyword>
<keyword evidence="4 8" id="KW-0418">Kinase</keyword>
<evidence type="ECO:0000256" key="2">
    <source>
        <dbReference type="ARBA" id="ARBA00012438"/>
    </source>
</evidence>
<feature type="transmembrane region" description="Helical" evidence="6">
    <location>
        <begin position="89"/>
        <end position="110"/>
    </location>
</feature>
<evidence type="ECO:0000313" key="8">
    <source>
        <dbReference type="EMBL" id="UTF52325.1"/>
    </source>
</evidence>
<keyword evidence="9" id="KW-1185">Reference proteome</keyword>
<name>A0A9E7N8Q7_9EURY</name>
<dbReference type="Proteomes" id="UP001056855">
    <property type="component" value="Chromosome"/>
</dbReference>
<dbReference type="EMBL" id="CP100355">
    <property type="protein sequence ID" value="UTF52325.1"/>
    <property type="molecule type" value="Genomic_DNA"/>
</dbReference>
<keyword evidence="5" id="KW-0902">Two-component regulatory system</keyword>
<evidence type="ECO:0000256" key="4">
    <source>
        <dbReference type="ARBA" id="ARBA00022777"/>
    </source>
</evidence>
<dbReference type="PROSITE" id="PS50109">
    <property type="entry name" value="HIS_KIN"/>
    <property type="match status" value="1"/>
</dbReference>
<evidence type="ECO:0000256" key="6">
    <source>
        <dbReference type="SAM" id="Phobius"/>
    </source>
</evidence>
<dbReference type="InterPro" id="IPR036890">
    <property type="entry name" value="HATPase_C_sf"/>
</dbReference>
<keyword evidence="6" id="KW-1133">Transmembrane helix</keyword>
<dbReference type="CDD" id="cd00082">
    <property type="entry name" value="HisKA"/>
    <property type="match status" value="1"/>
</dbReference>
<dbReference type="InterPro" id="IPR003594">
    <property type="entry name" value="HATPase_dom"/>
</dbReference>
<comment type="catalytic activity">
    <reaction evidence="1">
        <text>ATP + protein L-histidine = ADP + protein N-phospho-L-histidine.</text>
        <dbReference type="EC" id="2.7.13.3"/>
    </reaction>
</comment>
<dbReference type="PANTHER" id="PTHR43711:SF1">
    <property type="entry name" value="HISTIDINE KINASE 1"/>
    <property type="match status" value="1"/>
</dbReference>
<dbReference type="SUPFAM" id="SSF55874">
    <property type="entry name" value="ATPase domain of HSP90 chaperone/DNA topoisomerase II/histidine kinase"/>
    <property type="match status" value="1"/>
</dbReference>
<keyword evidence="3" id="KW-0808">Transferase</keyword>
<dbReference type="PANTHER" id="PTHR43711">
    <property type="entry name" value="TWO-COMPONENT HISTIDINE KINASE"/>
    <property type="match status" value="1"/>
</dbReference>
<sequence length="351" mass="37947">MALGAAYVALSVLPAAFPGSEELPWGALLVVVVLTAGPGLVLLYGGYRLPQSAVHAALYGRIASWCLGAVGVMATIFALSSLVSDLASVVPNVLILTALSALAGFGMGVYDAQARTRAREAEQRSQELAYQNNRLESFAGMLAHELRNPLTIAKGYHEQSRPRDEDAARQVSLAHERIEEMIDILLVIVHESPVHVDEERVDLAGVAEQAWNATEETATATLVLDTDRSIHGDAMHLHHLLANLFQNSLEHAHEGVTVRVGDLEDGFFVEDDGPGIPPEMHSQVVEPGFTTSSRGTGLGLTLVIQLAAIYDWDWALAESGDGGARFEFTEVDLEQPTTETRAIRFRDPNRP</sequence>
<evidence type="ECO:0000259" key="7">
    <source>
        <dbReference type="PROSITE" id="PS50109"/>
    </source>
</evidence>
<dbReference type="SMART" id="SM00387">
    <property type="entry name" value="HATPase_c"/>
    <property type="match status" value="1"/>
</dbReference>
<feature type="domain" description="Histidine kinase" evidence="7">
    <location>
        <begin position="141"/>
        <end position="329"/>
    </location>
</feature>
<reference evidence="8" key="1">
    <citation type="submission" date="2022-06" db="EMBL/GenBank/DDBJ databases">
        <title>Diverse halophilic archaea isolated from saline environments.</title>
        <authorList>
            <person name="Cui H.-L."/>
        </authorList>
    </citation>
    <scope>NUCLEOTIDE SEQUENCE</scope>
    <source>
        <strain evidence="8">WLHS1</strain>
    </source>
</reference>
<dbReference type="InterPro" id="IPR005467">
    <property type="entry name" value="His_kinase_dom"/>
</dbReference>
<feature type="transmembrane region" description="Helical" evidence="6">
    <location>
        <begin position="28"/>
        <end position="47"/>
    </location>
</feature>
<dbReference type="Gene3D" id="3.30.565.10">
    <property type="entry name" value="Histidine kinase-like ATPase, C-terminal domain"/>
    <property type="match status" value="1"/>
</dbReference>
<dbReference type="SMART" id="SM00388">
    <property type="entry name" value="HisKA"/>
    <property type="match status" value="1"/>
</dbReference>
<dbReference type="InterPro" id="IPR036097">
    <property type="entry name" value="HisK_dim/P_sf"/>
</dbReference>
<dbReference type="EC" id="2.7.13.3" evidence="2"/>
<feature type="transmembrane region" description="Helical" evidence="6">
    <location>
        <begin position="59"/>
        <end position="83"/>
    </location>
</feature>
<dbReference type="InterPro" id="IPR050736">
    <property type="entry name" value="Sensor_HK_Regulatory"/>
</dbReference>
<evidence type="ECO:0000256" key="5">
    <source>
        <dbReference type="ARBA" id="ARBA00023012"/>
    </source>
</evidence>